<accession>A0ABP1S1G3</accession>
<sequence>AAFGKSVSDFENMGNIEDELSFTKVVDGMKRIVAVRIFNPWLLSNFIWRLHPMSKYGDLITKSTWKYAAKAASADDKLDGSEGSKLGIQEDLVKAGVPLDGILEESITLLSTVCLKN</sequence>
<gene>
    <name evidence="1" type="ORF">ODALV1_LOCUS28471</name>
</gene>
<comment type="caution">
    <text evidence="1">The sequence shown here is derived from an EMBL/GenBank/DDBJ whole genome shotgun (WGS) entry which is preliminary data.</text>
</comment>
<name>A0ABP1S1G3_9HEXA</name>
<proteinExistence type="predicted"/>
<reference evidence="1 2" key="1">
    <citation type="submission" date="2024-08" db="EMBL/GenBank/DDBJ databases">
        <authorList>
            <person name="Cucini C."/>
            <person name="Frati F."/>
        </authorList>
    </citation>
    <scope>NUCLEOTIDE SEQUENCE [LARGE SCALE GENOMIC DNA]</scope>
</reference>
<dbReference type="EMBL" id="CAXLJM020000141">
    <property type="protein sequence ID" value="CAL8140885.1"/>
    <property type="molecule type" value="Genomic_DNA"/>
</dbReference>
<organism evidence="1 2">
    <name type="scientific">Orchesella dallaii</name>
    <dbReference type="NCBI Taxonomy" id="48710"/>
    <lineage>
        <taxon>Eukaryota</taxon>
        <taxon>Metazoa</taxon>
        <taxon>Ecdysozoa</taxon>
        <taxon>Arthropoda</taxon>
        <taxon>Hexapoda</taxon>
        <taxon>Collembola</taxon>
        <taxon>Entomobryomorpha</taxon>
        <taxon>Entomobryoidea</taxon>
        <taxon>Orchesellidae</taxon>
        <taxon>Orchesellinae</taxon>
        <taxon>Orchesella</taxon>
    </lineage>
</organism>
<feature type="non-terminal residue" evidence="1">
    <location>
        <position position="1"/>
    </location>
</feature>
<evidence type="ECO:0000313" key="1">
    <source>
        <dbReference type="EMBL" id="CAL8140885.1"/>
    </source>
</evidence>
<evidence type="ECO:0000313" key="2">
    <source>
        <dbReference type="Proteomes" id="UP001642540"/>
    </source>
</evidence>
<protein>
    <submittedName>
        <fullName evidence="1">Uncharacterized protein</fullName>
    </submittedName>
</protein>
<dbReference type="Proteomes" id="UP001642540">
    <property type="component" value="Unassembled WGS sequence"/>
</dbReference>
<keyword evidence="2" id="KW-1185">Reference proteome</keyword>